<dbReference type="AlphaFoldDB" id="A0A420YHG3"/>
<reference evidence="2 3" key="1">
    <citation type="submission" date="2018-08" db="EMBL/GenBank/DDBJ databases">
        <title>Draft genome of the lignicolous fungus Coniochaeta pulveracea.</title>
        <authorList>
            <person name="Borstlap C.J."/>
            <person name="De Witt R.N."/>
            <person name="Botha A."/>
            <person name="Volschenk H."/>
        </authorList>
    </citation>
    <scope>NUCLEOTIDE SEQUENCE [LARGE SCALE GENOMIC DNA]</scope>
    <source>
        <strain evidence="2 3">CAB683</strain>
    </source>
</reference>
<evidence type="ECO:0000313" key="3">
    <source>
        <dbReference type="Proteomes" id="UP000275385"/>
    </source>
</evidence>
<evidence type="ECO:0000256" key="1">
    <source>
        <dbReference type="SAM" id="MobiDB-lite"/>
    </source>
</evidence>
<dbReference type="EMBL" id="QVQW01000009">
    <property type="protein sequence ID" value="RKU47314.1"/>
    <property type="molecule type" value="Genomic_DNA"/>
</dbReference>
<accession>A0A420YHG3</accession>
<sequence length="189" mass="20740">MLAIARIYETSQKGSGSIYSVNTYCAGLLLVLEQNFGLIAGNILPIATLSTRTTNNRRLRGKTPSHGDSTLSLNRLSSRMSDRRARPASSRTSVLDPNWSTKLYIEGGSQGSSGQPTGQDKDIASWSQETLDTQAWPRGIIKTVTIDVTEEDNPDMQLITQGQSITSSKMSVEQDWEAMLRRGPSLRYG</sequence>
<comment type="caution">
    <text evidence="2">The sequence shown here is derived from an EMBL/GenBank/DDBJ whole genome shotgun (WGS) entry which is preliminary data.</text>
</comment>
<gene>
    <name evidence="2" type="ORF">DL546_002533</name>
</gene>
<keyword evidence="3" id="KW-1185">Reference proteome</keyword>
<name>A0A420YHG3_9PEZI</name>
<proteinExistence type="predicted"/>
<protein>
    <submittedName>
        <fullName evidence="2">Uncharacterized protein</fullName>
    </submittedName>
</protein>
<feature type="compositionally biased region" description="Polar residues" evidence="1">
    <location>
        <begin position="66"/>
        <end position="79"/>
    </location>
</feature>
<organism evidence="2 3">
    <name type="scientific">Coniochaeta pulveracea</name>
    <dbReference type="NCBI Taxonomy" id="177199"/>
    <lineage>
        <taxon>Eukaryota</taxon>
        <taxon>Fungi</taxon>
        <taxon>Dikarya</taxon>
        <taxon>Ascomycota</taxon>
        <taxon>Pezizomycotina</taxon>
        <taxon>Sordariomycetes</taxon>
        <taxon>Sordariomycetidae</taxon>
        <taxon>Coniochaetales</taxon>
        <taxon>Coniochaetaceae</taxon>
        <taxon>Coniochaeta</taxon>
    </lineage>
</organism>
<dbReference type="Proteomes" id="UP000275385">
    <property type="component" value="Unassembled WGS sequence"/>
</dbReference>
<dbReference type="OrthoDB" id="5242803at2759"/>
<feature type="region of interest" description="Disordered" evidence="1">
    <location>
        <begin position="55"/>
        <end position="93"/>
    </location>
</feature>
<evidence type="ECO:0000313" key="2">
    <source>
        <dbReference type="EMBL" id="RKU47314.1"/>
    </source>
</evidence>